<dbReference type="EMBL" id="KL142411">
    <property type="protein sequence ID" value="KDR68030.1"/>
    <property type="molecule type" value="Genomic_DNA"/>
</dbReference>
<feature type="compositionally biased region" description="Low complexity" evidence="1">
    <location>
        <begin position="40"/>
        <end position="49"/>
    </location>
</feature>
<sequence length="84" mass="9204">MHKLDWATRTSASASATAPIPSHSRVTSSQHRSTSTRPISQSVSQSVKSVSRRATAIVSRNDKTRKRKQSNPLAERAFKTVSGR</sequence>
<gene>
    <name evidence="2" type="ORF">GALMADRAFT_231669</name>
</gene>
<proteinExistence type="predicted"/>
<keyword evidence="3" id="KW-1185">Reference proteome</keyword>
<accession>A0A067SAT8</accession>
<feature type="compositionally biased region" description="Low complexity" evidence="1">
    <location>
        <begin position="7"/>
        <end position="18"/>
    </location>
</feature>
<feature type="compositionally biased region" description="Polar residues" evidence="1">
    <location>
        <begin position="24"/>
        <end position="39"/>
    </location>
</feature>
<evidence type="ECO:0000313" key="2">
    <source>
        <dbReference type="EMBL" id="KDR68030.1"/>
    </source>
</evidence>
<name>A0A067SAT8_GALM3</name>
<organism evidence="2 3">
    <name type="scientific">Galerina marginata (strain CBS 339.88)</name>
    <dbReference type="NCBI Taxonomy" id="685588"/>
    <lineage>
        <taxon>Eukaryota</taxon>
        <taxon>Fungi</taxon>
        <taxon>Dikarya</taxon>
        <taxon>Basidiomycota</taxon>
        <taxon>Agaricomycotina</taxon>
        <taxon>Agaricomycetes</taxon>
        <taxon>Agaricomycetidae</taxon>
        <taxon>Agaricales</taxon>
        <taxon>Agaricineae</taxon>
        <taxon>Strophariaceae</taxon>
        <taxon>Galerina</taxon>
    </lineage>
</organism>
<dbReference type="AlphaFoldDB" id="A0A067SAT8"/>
<dbReference type="HOGENOM" id="CLU_2527622_0_0_1"/>
<dbReference type="Proteomes" id="UP000027222">
    <property type="component" value="Unassembled WGS sequence"/>
</dbReference>
<protein>
    <submittedName>
        <fullName evidence="2">Uncharacterized protein</fullName>
    </submittedName>
</protein>
<feature type="region of interest" description="Disordered" evidence="1">
    <location>
        <begin position="1"/>
        <end position="84"/>
    </location>
</feature>
<evidence type="ECO:0000313" key="3">
    <source>
        <dbReference type="Proteomes" id="UP000027222"/>
    </source>
</evidence>
<reference evidence="3" key="1">
    <citation type="journal article" date="2014" name="Proc. Natl. Acad. Sci. U.S.A.">
        <title>Extensive sampling of basidiomycete genomes demonstrates inadequacy of the white-rot/brown-rot paradigm for wood decay fungi.</title>
        <authorList>
            <person name="Riley R."/>
            <person name="Salamov A.A."/>
            <person name="Brown D.W."/>
            <person name="Nagy L.G."/>
            <person name="Floudas D."/>
            <person name="Held B.W."/>
            <person name="Levasseur A."/>
            <person name="Lombard V."/>
            <person name="Morin E."/>
            <person name="Otillar R."/>
            <person name="Lindquist E.A."/>
            <person name="Sun H."/>
            <person name="LaButti K.M."/>
            <person name="Schmutz J."/>
            <person name="Jabbour D."/>
            <person name="Luo H."/>
            <person name="Baker S.E."/>
            <person name="Pisabarro A.G."/>
            <person name="Walton J.D."/>
            <person name="Blanchette R.A."/>
            <person name="Henrissat B."/>
            <person name="Martin F."/>
            <person name="Cullen D."/>
            <person name="Hibbett D.S."/>
            <person name="Grigoriev I.V."/>
        </authorList>
    </citation>
    <scope>NUCLEOTIDE SEQUENCE [LARGE SCALE GENOMIC DNA]</scope>
    <source>
        <strain evidence="3">CBS 339.88</strain>
    </source>
</reference>
<evidence type="ECO:0000256" key="1">
    <source>
        <dbReference type="SAM" id="MobiDB-lite"/>
    </source>
</evidence>